<name>A0A2R5FEM4_9STRA</name>
<proteinExistence type="predicted"/>
<feature type="domain" description="TIR" evidence="1">
    <location>
        <begin position="104"/>
        <end position="188"/>
    </location>
</feature>
<dbReference type="Gene3D" id="3.40.50.10140">
    <property type="entry name" value="Toll/interleukin-1 receptor homology (TIR) domain"/>
    <property type="match status" value="1"/>
</dbReference>
<dbReference type="InterPro" id="IPR000157">
    <property type="entry name" value="TIR_dom"/>
</dbReference>
<dbReference type="InterPro" id="IPR035897">
    <property type="entry name" value="Toll_tir_struct_dom_sf"/>
</dbReference>
<sequence>MVIKLLVSMFREQEETVFRGLLWRLYLVSPESQVALPYDKIVEKRASGKSGARLRGRGRKLAQIEEFDPFFVEQIGALDSDEDGAEVAQSAGIPPLGPSERTHVFLSHVQSTGGDLAGILRLKLENRGLKVWYDQGYRGELNMEAMLDGVRHTHTYVLVLTKGIFDSGAVLQELRCALDSEKHIVVVHEPDTHRAGY</sequence>
<comment type="caution">
    <text evidence="2">The sequence shown here is derived from an EMBL/GenBank/DDBJ whole genome shotgun (WGS) entry which is preliminary data.</text>
</comment>
<evidence type="ECO:0000313" key="3">
    <source>
        <dbReference type="Proteomes" id="UP000241890"/>
    </source>
</evidence>
<protein>
    <submittedName>
        <fullName evidence="2">Sterile alpha and TIR motif-containing protein tir-1</fullName>
    </submittedName>
</protein>
<reference evidence="2 3" key="1">
    <citation type="submission" date="2017-12" db="EMBL/GenBank/DDBJ databases">
        <title>Sequencing, de novo assembly and annotation of complete genome of a new Thraustochytrid species, strain FCC1311.</title>
        <authorList>
            <person name="Sedici K."/>
            <person name="Godart F."/>
            <person name="Aiese Cigliano R."/>
            <person name="Sanseverino W."/>
            <person name="Barakat M."/>
            <person name="Ortet P."/>
            <person name="Marechal E."/>
            <person name="Cagnac O."/>
            <person name="Amato A."/>
        </authorList>
    </citation>
    <scope>NUCLEOTIDE SEQUENCE [LARGE SCALE GENOMIC DNA]</scope>
</reference>
<keyword evidence="3" id="KW-1185">Reference proteome</keyword>
<dbReference type="AlphaFoldDB" id="A0A2R5FEM4"/>
<evidence type="ECO:0000259" key="1">
    <source>
        <dbReference type="Pfam" id="PF13676"/>
    </source>
</evidence>
<accession>A0A2R5FEM4</accession>
<feature type="non-terminal residue" evidence="2">
    <location>
        <position position="197"/>
    </location>
</feature>
<evidence type="ECO:0000313" key="2">
    <source>
        <dbReference type="EMBL" id="GBG16129.1"/>
    </source>
</evidence>
<dbReference type="EMBL" id="BEYU01001010">
    <property type="protein sequence ID" value="GBG16129.1"/>
    <property type="molecule type" value="Genomic_DNA"/>
</dbReference>
<gene>
    <name evidence="2" type="ORF">FCC1311_116042</name>
</gene>
<dbReference type="Proteomes" id="UP000241890">
    <property type="component" value="Unassembled WGS sequence"/>
</dbReference>
<dbReference type="InParanoid" id="A0A2R5FEM4"/>
<dbReference type="GO" id="GO:0007165">
    <property type="term" value="P:signal transduction"/>
    <property type="evidence" value="ECO:0007669"/>
    <property type="project" value="InterPro"/>
</dbReference>
<dbReference type="SUPFAM" id="SSF52200">
    <property type="entry name" value="Toll/Interleukin receptor TIR domain"/>
    <property type="match status" value="1"/>
</dbReference>
<dbReference type="OrthoDB" id="423260at2759"/>
<dbReference type="Pfam" id="PF13676">
    <property type="entry name" value="TIR_2"/>
    <property type="match status" value="1"/>
</dbReference>
<organism evidence="2 3">
    <name type="scientific">Hondaea fermentalgiana</name>
    <dbReference type="NCBI Taxonomy" id="2315210"/>
    <lineage>
        <taxon>Eukaryota</taxon>
        <taxon>Sar</taxon>
        <taxon>Stramenopiles</taxon>
        <taxon>Bigyra</taxon>
        <taxon>Labyrinthulomycetes</taxon>
        <taxon>Thraustochytrida</taxon>
        <taxon>Thraustochytriidae</taxon>
        <taxon>Hondaea</taxon>
    </lineage>
</organism>